<sequence>MALISPKSVERMYGVSTADLARWRQSGEGPEYYRISARLVRYGTDDLDEWFTDPVNAHLHHFPVHEGTLLCPA</sequence>
<evidence type="ECO:0000313" key="2">
    <source>
        <dbReference type="Proteomes" id="UP001220456"/>
    </source>
</evidence>
<keyword evidence="2" id="KW-1185">Reference proteome</keyword>
<protein>
    <submittedName>
        <fullName evidence="1">Uncharacterized protein</fullName>
    </submittedName>
</protein>
<accession>A0ABT6CUI7</accession>
<dbReference type="InterPro" id="IPR009061">
    <property type="entry name" value="DNA-bd_dom_put_sf"/>
</dbReference>
<organism evidence="1 2">
    <name type="scientific">Arthrobacter vasquezii</name>
    <dbReference type="NCBI Taxonomy" id="2977629"/>
    <lineage>
        <taxon>Bacteria</taxon>
        <taxon>Bacillati</taxon>
        <taxon>Actinomycetota</taxon>
        <taxon>Actinomycetes</taxon>
        <taxon>Micrococcales</taxon>
        <taxon>Micrococcaceae</taxon>
        <taxon>Arthrobacter</taxon>
    </lineage>
</organism>
<dbReference type="SUPFAM" id="SSF46955">
    <property type="entry name" value="Putative DNA-binding domain"/>
    <property type="match status" value="1"/>
</dbReference>
<dbReference type="Proteomes" id="UP001220456">
    <property type="component" value="Unassembled WGS sequence"/>
</dbReference>
<dbReference type="RefSeq" id="WP_277358266.1">
    <property type="nucleotide sequence ID" value="NZ_JAROKN010000015.1"/>
</dbReference>
<proteinExistence type="predicted"/>
<comment type="caution">
    <text evidence="1">The sequence shown here is derived from an EMBL/GenBank/DDBJ whole genome shotgun (WGS) entry which is preliminary data.</text>
</comment>
<gene>
    <name evidence="1" type="ORF">P4U43_08075</name>
</gene>
<evidence type="ECO:0000313" key="1">
    <source>
        <dbReference type="EMBL" id="MDF9277744.1"/>
    </source>
</evidence>
<reference evidence="1 2" key="1">
    <citation type="journal article" date="2023" name="Int. J. Syst. Evol. Microbiol.">
        <title>Arthrobacter vasquezii sp. nov., isolated from a soil sample from Union Glacier, Antarctica.</title>
        <authorList>
            <person name="Valenzuela-Ibaceta F."/>
            <person name="Carrasco V."/>
            <person name="Lagos-Moraga S."/>
            <person name="Dietz-Vargas C."/>
            <person name="Navarro C.A."/>
            <person name="Perez-Donoso J.M."/>
        </authorList>
    </citation>
    <scope>NUCLEOTIDE SEQUENCE [LARGE SCALE GENOMIC DNA]</scope>
    <source>
        <strain evidence="1 2">EH-1B-1</strain>
    </source>
</reference>
<dbReference type="EMBL" id="JAROKN010000015">
    <property type="protein sequence ID" value="MDF9277744.1"/>
    <property type="molecule type" value="Genomic_DNA"/>
</dbReference>
<name>A0ABT6CUI7_9MICC</name>